<dbReference type="PANTHER" id="PTHR34598">
    <property type="entry name" value="BLL6449 PROTEIN"/>
    <property type="match status" value="1"/>
</dbReference>
<evidence type="ECO:0000313" key="3">
    <source>
        <dbReference type="Proteomes" id="UP001239445"/>
    </source>
</evidence>
<dbReference type="InterPro" id="IPR044053">
    <property type="entry name" value="AsaB-like"/>
</dbReference>
<dbReference type="NCBIfam" id="NF041278">
    <property type="entry name" value="CmcJ_NvfI_EfuI"/>
    <property type="match status" value="1"/>
</dbReference>
<gene>
    <name evidence="2" type="ORF">QBC47DRAFT_380283</name>
</gene>
<accession>A0AAJ0FAT0</accession>
<dbReference type="Proteomes" id="UP001239445">
    <property type="component" value="Unassembled WGS sequence"/>
</dbReference>
<sequence length="296" mass="34576">MEIQIQQSTRKTSDLHTKIWYLSKDPKFLTEKPFYSNIPFNDPEAKQTNVEMVQSPVNITNIRGCENAFTLEKDGFQLVRVDTDMPKVYHQLHNPIWVQDSYYPVVQGWLTEVLGRDKVQKIYIYDHTVRHHDPSRPPGSRGTDGALQPVPGVHVDHTVDSGPLRVQQHIPEPEASRLMKKRFQIINVWQPLFEPIQDWPLALCSSSSVPQNEFVETDLVYPHYYGEIYSLTENPKYRWYYAKDQTTNEVWMFKNYDSDSSCPARFTPHCSFVNPEAPLGARPRESIEFRVLVFFR</sequence>
<comment type="similarity">
    <text evidence="1">Belongs to the asaB hydroxylase/desaturase family.</text>
</comment>
<comment type="caution">
    <text evidence="2">The sequence shown here is derived from an EMBL/GenBank/DDBJ whole genome shotgun (WGS) entry which is preliminary data.</text>
</comment>
<evidence type="ECO:0000313" key="2">
    <source>
        <dbReference type="EMBL" id="KAK1756628.1"/>
    </source>
</evidence>
<protein>
    <recommendedName>
        <fullName evidence="4">Methyltransferase</fullName>
    </recommendedName>
</protein>
<dbReference type="PANTHER" id="PTHR34598:SF3">
    <property type="entry name" value="OXIDOREDUCTASE AN1597"/>
    <property type="match status" value="1"/>
</dbReference>
<organism evidence="2 3">
    <name type="scientific">Echria macrotheca</name>
    <dbReference type="NCBI Taxonomy" id="438768"/>
    <lineage>
        <taxon>Eukaryota</taxon>
        <taxon>Fungi</taxon>
        <taxon>Dikarya</taxon>
        <taxon>Ascomycota</taxon>
        <taxon>Pezizomycotina</taxon>
        <taxon>Sordariomycetes</taxon>
        <taxon>Sordariomycetidae</taxon>
        <taxon>Sordariales</taxon>
        <taxon>Schizotheciaceae</taxon>
        <taxon>Echria</taxon>
    </lineage>
</organism>
<dbReference type="EMBL" id="MU839832">
    <property type="protein sequence ID" value="KAK1756628.1"/>
    <property type="molecule type" value="Genomic_DNA"/>
</dbReference>
<dbReference type="AlphaFoldDB" id="A0AAJ0FAT0"/>
<proteinExistence type="inferred from homology"/>
<name>A0AAJ0FAT0_9PEZI</name>
<keyword evidence="3" id="KW-1185">Reference proteome</keyword>
<evidence type="ECO:0000256" key="1">
    <source>
        <dbReference type="ARBA" id="ARBA00023604"/>
    </source>
</evidence>
<dbReference type="GO" id="GO:0016491">
    <property type="term" value="F:oxidoreductase activity"/>
    <property type="evidence" value="ECO:0007669"/>
    <property type="project" value="InterPro"/>
</dbReference>
<evidence type="ECO:0008006" key="4">
    <source>
        <dbReference type="Google" id="ProtNLM"/>
    </source>
</evidence>
<reference evidence="2" key="1">
    <citation type="submission" date="2023-06" db="EMBL/GenBank/DDBJ databases">
        <title>Genome-scale phylogeny and comparative genomics of the fungal order Sordariales.</title>
        <authorList>
            <consortium name="Lawrence Berkeley National Laboratory"/>
            <person name="Hensen N."/>
            <person name="Bonometti L."/>
            <person name="Westerberg I."/>
            <person name="Brannstrom I.O."/>
            <person name="Guillou S."/>
            <person name="Cros-Aarteil S."/>
            <person name="Calhoun S."/>
            <person name="Haridas S."/>
            <person name="Kuo A."/>
            <person name="Mondo S."/>
            <person name="Pangilinan J."/>
            <person name="Riley R."/>
            <person name="Labutti K."/>
            <person name="Andreopoulos B."/>
            <person name="Lipzen A."/>
            <person name="Chen C."/>
            <person name="Yanf M."/>
            <person name="Daum C."/>
            <person name="Ng V."/>
            <person name="Clum A."/>
            <person name="Steindorff A."/>
            <person name="Ohm R."/>
            <person name="Martin F."/>
            <person name="Silar P."/>
            <person name="Natvig D."/>
            <person name="Lalanne C."/>
            <person name="Gautier V."/>
            <person name="Ament-Velasquez S.L."/>
            <person name="Kruys A."/>
            <person name="Hutchinson M.I."/>
            <person name="Powell A.J."/>
            <person name="Barry K."/>
            <person name="Miller A.N."/>
            <person name="Grigoriev I.V."/>
            <person name="Debuchy R."/>
            <person name="Gladieux P."/>
            <person name="Thoren M.H."/>
            <person name="Johannesson H."/>
        </authorList>
    </citation>
    <scope>NUCLEOTIDE SEQUENCE</scope>
    <source>
        <strain evidence="2">PSN4</strain>
    </source>
</reference>